<name>A0AAV9GMY2_9PEZI</name>
<evidence type="ECO:0000256" key="9">
    <source>
        <dbReference type="ARBA" id="ARBA00022898"/>
    </source>
</evidence>
<evidence type="ECO:0000256" key="19">
    <source>
        <dbReference type="PROSITE-ProRule" id="PRU00023"/>
    </source>
</evidence>
<accession>A0AAV9GMY2</accession>
<keyword evidence="12 23" id="KW-0472">Membrane</keyword>
<feature type="transmembrane region" description="Helical" evidence="23">
    <location>
        <begin position="916"/>
        <end position="936"/>
    </location>
</feature>
<evidence type="ECO:0000256" key="20">
    <source>
        <dbReference type="PROSITE-ProRule" id="PRU00703"/>
    </source>
</evidence>
<keyword evidence="13" id="KW-0564">Palmitate</keyword>
<feature type="transmembrane region" description="Helical" evidence="23">
    <location>
        <begin position="849"/>
        <end position="866"/>
    </location>
</feature>
<dbReference type="InterPro" id="IPR002110">
    <property type="entry name" value="Ankyrin_rpt"/>
</dbReference>
<dbReference type="InterPro" id="IPR036770">
    <property type="entry name" value="Ankyrin_rpt-contain_sf"/>
</dbReference>
<dbReference type="InterPro" id="IPR001926">
    <property type="entry name" value="TrpB-like_PALP"/>
</dbReference>
<feature type="domain" description="CBS" evidence="24">
    <location>
        <begin position="383"/>
        <end position="439"/>
    </location>
</feature>
<evidence type="ECO:0000256" key="2">
    <source>
        <dbReference type="ARBA" id="ARBA00002100"/>
    </source>
</evidence>
<evidence type="ECO:0000256" key="1">
    <source>
        <dbReference type="ARBA" id="ARBA00001933"/>
    </source>
</evidence>
<dbReference type="GO" id="GO:0019343">
    <property type="term" value="P:cysteine biosynthetic process via cystathionine"/>
    <property type="evidence" value="ECO:0007669"/>
    <property type="project" value="UniProtKB-UniRule"/>
</dbReference>
<evidence type="ECO:0000256" key="5">
    <source>
        <dbReference type="ARBA" id="ARBA00007103"/>
    </source>
</evidence>
<comment type="similarity">
    <text evidence="5 21">Belongs to the cysteine synthase/cystathionine beta-synthase family.</text>
</comment>
<evidence type="ECO:0000256" key="8">
    <source>
        <dbReference type="ARBA" id="ARBA00022692"/>
    </source>
</evidence>
<dbReference type="PROSITE" id="PS50088">
    <property type="entry name" value="ANK_REPEAT"/>
    <property type="match status" value="4"/>
</dbReference>
<reference evidence="25" key="1">
    <citation type="journal article" date="2023" name="Mol. Phylogenet. Evol.">
        <title>Genome-scale phylogeny and comparative genomics of the fungal order Sordariales.</title>
        <authorList>
            <person name="Hensen N."/>
            <person name="Bonometti L."/>
            <person name="Westerberg I."/>
            <person name="Brannstrom I.O."/>
            <person name="Guillou S."/>
            <person name="Cros-Aarteil S."/>
            <person name="Calhoun S."/>
            <person name="Haridas S."/>
            <person name="Kuo A."/>
            <person name="Mondo S."/>
            <person name="Pangilinan J."/>
            <person name="Riley R."/>
            <person name="LaButti K."/>
            <person name="Andreopoulos B."/>
            <person name="Lipzen A."/>
            <person name="Chen C."/>
            <person name="Yan M."/>
            <person name="Daum C."/>
            <person name="Ng V."/>
            <person name="Clum A."/>
            <person name="Steindorff A."/>
            <person name="Ohm R.A."/>
            <person name="Martin F."/>
            <person name="Silar P."/>
            <person name="Natvig D.O."/>
            <person name="Lalanne C."/>
            <person name="Gautier V."/>
            <person name="Ament-Velasquez S.L."/>
            <person name="Kruys A."/>
            <person name="Hutchinson M.I."/>
            <person name="Powell A.J."/>
            <person name="Barry K."/>
            <person name="Miller A.N."/>
            <person name="Grigoriev I.V."/>
            <person name="Debuchy R."/>
            <person name="Gladieux P."/>
            <person name="Hiltunen Thoren M."/>
            <person name="Johannesson H."/>
        </authorList>
    </citation>
    <scope>NUCLEOTIDE SEQUENCE</scope>
    <source>
        <strain evidence="25">PSN243</strain>
    </source>
</reference>
<reference evidence="25" key="2">
    <citation type="submission" date="2023-05" db="EMBL/GenBank/DDBJ databases">
        <authorList>
            <consortium name="Lawrence Berkeley National Laboratory"/>
            <person name="Steindorff A."/>
            <person name="Hensen N."/>
            <person name="Bonometti L."/>
            <person name="Westerberg I."/>
            <person name="Brannstrom I.O."/>
            <person name="Guillou S."/>
            <person name="Cros-Aarteil S."/>
            <person name="Calhoun S."/>
            <person name="Haridas S."/>
            <person name="Kuo A."/>
            <person name="Mondo S."/>
            <person name="Pangilinan J."/>
            <person name="Riley R."/>
            <person name="Labutti K."/>
            <person name="Andreopoulos B."/>
            <person name="Lipzen A."/>
            <person name="Chen C."/>
            <person name="Yanf M."/>
            <person name="Daum C."/>
            <person name="Ng V."/>
            <person name="Clum A."/>
            <person name="Ohm R."/>
            <person name="Martin F."/>
            <person name="Silar P."/>
            <person name="Natvig D."/>
            <person name="Lalanne C."/>
            <person name="Gautier V."/>
            <person name="Ament-Velasquez S.L."/>
            <person name="Kruys A."/>
            <person name="Hutchinson M.I."/>
            <person name="Powell A.J."/>
            <person name="Barry K."/>
            <person name="Miller A.N."/>
            <person name="Grigoriev I.V."/>
            <person name="Debuchy R."/>
            <person name="Gladieux P."/>
            <person name="Thoren M.H."/>
            <person name="Johannesson H."/>
        </authorList>
    </citation>
    <scope>NUCLEOTIDE SEQUENCE</scope>
    <source>
        <strain evidence="25">PSN243</strain>
    </source>
</reference>
<comment type="pathway">
    <text evidence="4">Amino-acid biosynthesis; L-cysteine biosynthesis; L-cysteine from L-homocysteine and L-serine: step 1/2.</text>
</comment>
<evidence type="ECO:0000256" key="18">
    <source>
        <dbReference type="ARBA" id="ARBA00048048"/>
    </source>
</evidence>
<keyword evidence="11 20" id="KW-0129">CBS domain</keyword>
<evidence type="ECO:0000256" key="12">
    <source>
        <dbReference type="ARBA" id="ARBA00023136"/>
    </source>
</evidence>
<evidence type="ECO:0000256" key="4">
    <source>
        <dbReference type="ARBA" id="ARBA00005003"/>
    </source>
</evidence>
<dbReference type="InterPro" id="IPR001594">
    <property type="entry name" value="Palmitoyltrfase_DHHC"/>
</dbReference>
<comment type="subcellular location">
    <subcellularLocation>
        <location evidence="3">Early endosome membrane</location>
        <topology evidence="3">Multi-pass membrane protein</topology>
    </subcellularLocation>
</comment>
<evidence type="ECO:0000256" key="17">
    <source>
        <dbReference type="ARBA" id="ARBA00047490"/>
    </source>
</evidence>
<dbReference type="Gene3D" id="3.40.50.1100">
    <property type="match status" value="2"/>
</dbReference>
<comment type="function">
    <text evidence="2">Palmitoyltransferase specific for casein kinase 1.</text>
</comment>
<comment type="catalytic activity">
    <reaction evidence="17 21">
        <text>L-homocysteine + L-serine = L,L-cystathionine + H2O</text>
        <dbReference type="Rhea" id="RHEA:10112"/>
        <dbReference type="ChEBI" id="CHEBI:15377"/>
        <dbReference type="ChEBI" id="CHEBI:33384"/>
        <dbReference type="ChEBI" id="CHEBI:58161"/>
        <dbReference type="ChEBI" id="CHEBI:58199"/>
        <dbReference type="EC" id="4.2.1.22"/>
    </reaction>
</comment>
<feature type="region of interest" description="Disordered" evidence="22">
    <location>
        <begin position="531"/>
        <end position="573"/>
    </location>
</feature>
<evidence type="ECO:0000256" key="7">
    <source>
        <dbReference type="ARBA" id="ARBA00012041"/>
    </source>
</evidence>
<keyword evidence="19" id="KW-0040">ANK repeat</keyword>
<protein>
    <recommendedName>
        <fullName evidence="16 21">Cystathionine beta-synthase</fullName>
        <ecNumber evidence="7 21">4.2.1.22</ecNumber>
    </recommendedName>
</protein>
<organism evidence="25 26">
    <name type="scientific">Podospora aff. communis PSN243</name>
    <dbReference type="NCBI Taxonomy" id="3040156"/>
    <lineage>
        <taxon>Eukaryota</taxon>
        <taxon>Fungi</taxon>
        <taxon>Dikarya</taxon>
        <taxon>Ascomycota</taxon>
        <taxon>Pezizomycotina</taxon>
        <taxon>Sordariomycetes</taxon>
        <taxon>Sordariomycetidae</taxon>
        <taxon>Sordariales</taxon>
        <taxon>Podosporaceae</taxon>
        <taxon>Podospora</taxon>
    </lineage>
</organism>
<evidence type="ECO:0000256" key="21">
    <source>
        <dbReference type="RuleBase" id="RU361204"/>
    </source>
</evidence>
<dbReference type="GO" id="GO:0004122">
    <property type="term" value="F:cystathionine beta-synthase activity"/>
    <property type="evidence" value="ECO:0007669"/>
    <property type="project" value="UniProtKB-UniRule"/>
</dbReference>
<dbReference type="InterPro" id="IPR046342">
    <property type="entry name" value="CBS_dom_sf"/>
</dbReference>
<evidence type="ECO:0000256" key="10">
    <source>
        <dbReference type="ARBA" id="ARBA00022989"/>
    </source>
</evidence>
<dbReference type="AlphaFoldDB" id="A0AAV9GMY2"/>
<dbReference type="SUPFAM" id="SSF53686">
    <property type="entry name" value="Tryptophan synthase beta subunit-like PLP-dependent enzymes"/>
    <property type="match status" value="1"/>
</dbReference>
<feature type="transmembrane region" description="Helical" evidence="23">
    <location>
        <begin position="886"/>
        <end position="904"/>
    </location>
</feature>
<evidence type="ECO:0000256" key="23">
    <source>
        <dbReference type="SAM" id="Phobius"/>
    </source>
</evidence>
<dbReference type="SMART" id="SM00116">
    <property type="entry name" value="CBS"/>
    <property type="match status" value="2"/>
</dbReference>
<keyword evidence="8 23" id="KW-0812">Transmembrane</keyword>
<dbReference type="PROSITE" id="PS51371">
    <property type="entry name" value="CBS"/>
    <property type="match status" value="1"/>
</dbReference>
<dbReference type="Pfam" id="PF00571">
    <property type="entry name" value="CBS"/>
    <property type="match status" value="1"/>
</dbReference>
<dbReference type="GO" id="GO:0006535">
    <property type="term" value="P:cysteine biosynthetic process from serine"/>
    <property type="evidence" value="ECO:0007669"/>
    <property type="project" value="UniProtKB-UniRule"/>
</dbReference>
<dbReference type="Pfam" id="PF01529">
    <property type="entry name" value="DHHC"/>
    <property type="match status" value="1"/>
</dbReference>
<dbReference type="PROSITE" id="PS50216">
    <property type="entry name" value="DHHC"/>
    <property type="match status" value="1"/>
</dbReference>
<dbReference type="GO" id="GO:0031901">
    <property type="term" value="C:early endosome membrane"/>
    <property type="evidence" value="ECO:0007669"/>
    <property type="project" value="UniProtKB-SubCell"/>
</dbReference>
<keyword evidence="21" id="KW-0198">Cysteine biosynthesis</keyword>
<gene>
    <name evidence="25" type="ORF">QBC34DRAFT_485301</name>
</gene>
<dbReference type="Proteomes" id="UP001321760">
    <property type="component" value="Unassembled WGS sequence"/>
</dbReference>
<evidence type="ECO:0000256" key="16">
    <source>
        <dbReference type="ARBA" id="ARBA00026192"/>
    </source>
</evidence>
<proteinExistence type="inferred from homology"/>
<dbReference type="NCBIfam" id="TIGR01137">
    <property type="entry name" value="cysta_beta"/>
    <property type="match status" value="1"/>
</dbReference>
<keyword evidence="10 23" id="KW-1133">Transmembrane helix</keyword>
<keyword evidence="15" id="KW-0449">Lipoprotein</keyword>
<sequence>MATVNGNASNGTVPIIEAARSSGLKLSATELIGNTPLVRLNKIPQSLGIEAEVYAKVELFNAGGSVKDRIALRMIEEAEKSGRIKPGDTLIEPTSGNTGIGLALVGAIKGYKTIITLPEKMSAEKVSVLRALGATIIRTPTQAAWDAPESHIGVARRLLKEIPNSHILDQYTNKDNPLAHEFGTAEEIWEQTDGKVTAVVAGAGTGGTITGIARGLRKHNKDVKVIAADPIGSILALPESLNEEGANQPYKVEGIGYDFIPDVLDREVVDKWYKTDDRESFKLARRLIAEEGLLVGGSSGSAMAAMVRAVKDLGLGKGDVVVVVLPDSIRSYLSKFADDDWLAANDLLPEEDAEAKDAAAAKESARKRRPSDPYAGDTVKSLRLKPVSSVLTNSTCSEAIEMMRDKGFDQLPVLSPDGKLAGLVTLGNLLSFISRGRASAKSAVSEVMFDFSQIDEVVTDPRHFGSDLKGKKRKFIHITMDTPLAALSRFLEWNSAAVVTEGGEEGSSKPLAVVTKVDLLSYMVKQKSCRSMAPHDASGSGGAHAAPAQPPSKSGTATPKLNSEVELGDLPGDASQTDIMQMARVGDIAGMDKLFEGGDYDATYTDEEGITPLHWAAINNQYAMCKYLIEHGAEINKKGGESVATPLQWAAQRCHYYTVHLLLQHGADPLITDAQGYNTLHISTFNGNVLLIVLLLHQGIPVDVEDQFGHTGLMWSAYKGFPACVDVFLRWGASVHARDEQGFTALHWALVKGSAGCVQKLLEYGADRFAKTTTGKTPAITAEELNTVGAWHKALNECGYDADGNAIVPSWPGASYLLQDRRDFVTKFFFLLPFVLVFAVMYIVSGMPIYAGIPIAAVVGYAINWVGKEVIAYAPSDMRTFERTPWMSGIFAASLLLVGLNWLFTVLGHTVRGEDGTLFSNLAFAIFFSMTLWFYIRCMSDDPGFVPKMNGIAEQKAVIDDLIALWKFDESNFCVTCMIRTPLRSKHCRRCQRCVAKHDHHCPWVYNCVGVNNHRHFFLYLINLAFGIAIYDWLSYLYLSKVSEGASEECNVLSPSLCRVVNADSYSLLLAVWATLQLTWVSMLMFVQFVQVTRAMTTYENMFGVDYKSAGSLNSAFTSTGAPLDPTQLPPSGSAGESGGRGHGHHGHKHGGFLKQWGKLLGVDAFIETATGRGAATSKGGKRRRGNPYSRGCITNCKDFWCDPAPIFGKRETGVAVLDGHVVNYTDMYESPAAMEVMRGRRSGGYEAVAAEEV</sequence>
<dbReference type="Gene3D" id="1.25.40.20">
    <property type="entry name" value="Ankyrin repeat-containing domain"/>
    <property type="match status" value="1"/>
</dbReference>
<dbReference type="SUPFAM" id="SSF54631">
    <property type="entry name" value="CBS-domain pair"/>
    <property type="match status" value="1"/>
</dbReference>
<dbReference type="SUPFAM" id="SSF48403">
    <property type="entry name" value="Ankyrin repeat"/>
    <property type="match status" value="1"/>
</dbReference>
<comment type="cofactor">
    <cofactor evidence="1 21">
        <name>pyridoxal 5'-phosphate</name>
        <dbReference type="ChEBI" id="CHEBI:597326"/>
    </cofactor>
</comment>
<keyword evidence="21" id="KW-0028">Amino-acid biosynthesis</keyword>
<feature type="repeat" description="ANK" evidence="19">
    <location>
        <begin position="642"/>
        <end position="674"/>
    </location>
</feature>
<keyword evidence="14 21" id="KW-0456">Lyase</keyword>
<dbReference type="SMART" id="SM00248">
    <property type="entry name" value="ANK"/>
    <property type="match status" value="5"/>
</dbReference>
<dbReference type="InterPro" id="IPR036052">
    <property type="entry name" value="TrpB-like_PALP_sf"/>
</dbReference>
<dbReference type="InterPro" id="IPR000644">
    <property type="entry name" value="CBS_dom"/>
</dbReference>
<dbReference type="FunFam" id="3.40.50.1100:FF:000118">
    <property type="entry name" value="Related to CYS4-cystathionine beta-synthase"/>
    <property type="match status" value="1"/>
</dbReference>
<feature type="region of interest" description="Disordered" evidence="22">
    <location>
        <begin position="1123"/>
        <end position="1150"/>
    </location>
</feature>
<evidence type="ECO:0000313" key="25">
    <source>
        <dbReference type="EMBL" id="KAK4448850.1"/>
    </source>
</evidence>
<evidence type="ECO:0000256" key="13">
    <source>
        <dbReference type="ARBA" id="ARBA00023139"/>
    </source>
</evidence>
<evidence type="ECO:0000313" key="26">
    <source>
        <dbReference type="Proteomes" id="UP001321760"/>
    </source>
</evidence>
<feature type="repeat" description="ANK" evidence="19">
    <location>
        <begin position="608"/>
        <end position="640"/>
    </location>
</feature>
<dbReference type="PROSITE" id="PS50297">
    <property type="entry name" value="ANK_REP_REGION"/>
    <property type="match status" value="3"/>
</dbReference>
<evidence type="ECO:0000256" key="15">
    <source>
        <dbReference type="ARBA" id="ARBA00023288"/>
    </source>
</evidence>
<dbReference type="Pfam" id="PF00291">
    <property type="entry name" value="PALP"/>
    <property type="match status" value="1"/>
</dbReference>
<feature type="compositionally biased region" description="Basic and acidic residues" evidence="22">
    <location>
        <begin position="355"/>
        <end position="364"/>
    </location>
</feature>
<dbReference type="GO" id="GO:0019706">
    <property type="term" value="F:protein-cysteine S-palmitoyltransferase activity"/>
    <property type="evidence" value="ECO:0007669"/>
    <property type="project" value="UniProtKB-EC"/>
</dbReference>
<evidence type="ECO:0000256" key="14">
    <source>
        <dbReference type="ARBA" id="ARBA00023239"/>
    </source>
</evidence>
<feature type="transmembrane region" description="Helical" evidence="23">
    <location>
        <begin position="1066"/>
        <end position="1087"/>
    </location>
</feature>
<dbReference type="InterPro" id="IPR005857">
    <property type="entry name" value="Cysta_beta_synth"/>
</dbReference>
<dbReference type="CDD" id="cd01561">
    <property type="entry name" value="CBS_like"/>
    <property type="match status" value="1"/>
</dbReference>
<evidence type="ECO:0000256" key="6">
    <source>
        <dbReference type="ARBA" id="ARBA00010104"/>
    </source>
</evidence>
<feature type="repeat" description="ANK" evidence="19">
    <location>
        <begin position="741"/>
        <end position="773"/>
    </location>
</feature>
<dbReference type="PROSITE" id="PS00901">
    <property type="entry name" value="CYS_SYNTHASE"/>
    <property type="match status" value="1"/>
</dbReference>
<keyword evidence="9 21" id="KW-0663">Pyridoxal phosphate</keyword>
<feature type="region of interest" description="Disordered" evidence="22">
    <location>
        <begin position="354"/>
        <end position="378"/>
    </location>
</feature>
<evidence type="ECO:0000256" key="22">
    <source>
        <dbReference type="SAM" id="MobiDB-lite"/>
    </source>
</evidence>
<dbReference type="InterPro" id="IPR001216">
    <property type="entry name" value="P-phosphate_BS"/>
</dbReference>
<feature type="repeat" description="ANK" evidence="19">
    <location>
        <begin position="675"/>
        <end position="707"/>
    </location>
</feature>
<dbReference type="EC" id="4.2.1.22" evidence="7 21"/>
<dbReference type="InterPro" id="IPR046353">
    <property type="entry name" value="CBS_C"/>
</dbReference>
<keyword evidence="26" id="KW-1185">Reference proteome</keyword>
<evidence type="ECO:0000256" key="11">
    <source>
        <dbReference type="ARBA" id="ARBA00023122"/>
    </source>
</evidence>
<dbReference type="FunFam" id="3.40.50.1100:FF:000003">
    <property type="entry name" value="Cystathionine beta-synthase"/>
    <property type="match status" value="1"/>
</dbReference>
<dbReference type="EMBL" id="MU865940">
    <property type="protein sequence ID" value="KAK4448850.1"/>
    <property type="molecule type" value="Genomic_DNA"/>
</dbReference>
<feature type="transmembrane region" description="Helical" evidence="23">
    <location>
        <begin position="1017"/>
        <end position="1039"/>
    </location>
</feature>
<dbReference type="PANTHER" id="PTHR10314">
    <property type="entry name" value="CYSTATHIONINE BETA-SYNTHASE"/>
    <property type="match status" value="1"/>
</dbReference>
<evidence type="ECO:0000259" key="24">
    <source>
        <dbReference type="PROSITE" id="PS51371"/>
    </source>
</evidence>
<dbReference type="Pfam" id="PF12796">
    <property type="entry name" value="Ank_2"/>
    <property type="match status" value="2"/>
</dbReference>
<evidence type="ECO:0000256" key="3">
    <source>
        <dbReference type="ARBA" id="ARBA00004520"/>
    </source>
</evidence>
<comment type="similarity">
    <text evidence="6">Belongs to the DHHC palmitoyltransferase family. AKR/ZDHHC17 subfamily.</text>
</comment>
<dbReference type="InterPro" id="IPR050214">
    <property type="entry name" value="Cys_Synth/Cystath_Beta-Synth"/>
</dbReference>
<comment type="caution">
    <text evidence="25">The sequence shown here is derived from an EMBL/GenBank/DDBJ whole genome shotgun (WGS) entry which is preliminary data.</text>
</comment>
<feature type="compositionally biased region" description="Low complexity" evidence="22">
    <location>
        <begin position="534"/>
        <end position="547"/>
    </location>
</feature>
<dbReference type="CDD" id="cd04608">
    <property type="entry name" value="CBS_pair_CBS"/>
    <property type="match status" value="1"/>
</dbReference>
<dbReference type="Gene3D" id="3.10.580.10">
    <property type="entry name" value="CBS-domain"/>
    <property type="match status" value="1"/>
</dbReference>
<comment type="catalytic activity">
    <reaction evidence="18">
        <text>L-cysteinyl-[protein] + hexadecanoyl-CoA = S-hexadecanoyl-L-cysteinyl-[protein] + CoA</text>
        <dbReference type="Rhea" id="RHEA:36683"/>
        <dbReference type="Rhea" id="RHEA-COMP:10131"/>
        <dbReference type="Rhea" id="RHEA-COMP:11032"/>
        <dbReference type="ChEBI" id="CHEBI:29950"/>
        <dbReference type="ChEBI" id="CHEBI:57287"/>
        <dbReference type="ChEBI" id="CHEBI:57379"/>
        <dbReference type="ChEBI" id="CHEBI:74151"/>
        <dbReference type="EC" id="2.3.1.225"/>
    </reaction>
</comment>